<evidence type="ECO:0000313" key="6">
    <source>
        <dbReference type="EMBL" id="TXC65942.1"/>
    </source>
</evidence>
<dbReference type="Proteomes" id="UP000321832">
    <property type="component" value="Unassembled WGS sequence"/>
</dbReference>
<dbReference type="Gene3D" id="3.40.50.880">
    <property type="match status" value="1"/>
</dbReference>
<proteinExistence type="inferred from homology"/>
<keyword evidence="4" id="KW-0720">Serine protease</keyword>
<dbReference type="GO" id="GO:0008236">
    <property type="term" value="F:serine-type peptidase activity"/>
    <property type="evidence" value="ECO:0007669"/>
    <property type="project" value="UniProtKB-KW"/>
</dbReference>
<reference evidence="6 7" key="1">
    <citation type="submission" date="2019-08" db="EMBL/GenBank/DDBJ databases">
        <authorList>
            <person name="Khan S.A."/>
            <person name="Jeon C.O."/>
            <person name="Jeong S.E."/>
        </authorList>
    </citation>
    <scope>NUCLEOTIDE SEQUENCE [LARGE SCALE GENOMIC DNA]</scope>
    <source>
        <strain evidence="7">IMCC1728</strain>
    </source>
</reference>
<dbReference type="GO" id="GO:0006508">
    <property type="term" value="P:proteolysis"/>
    <property type="evidence" value="ECO:0007669"/>
    <property type="project" value="UniProtKB-KW"/>
</dbReference>
<evidence type="ECO:0000256" key="4">
    <source>
        <dbReference type="ARBA" id="ARBA00022825"/>
    </source>
</evidence>
<dbReference type="InterPro" id="IPR005320">
    <property type="entry name" value="Peptidase_S51"/>
</dbReference>
<accession>A0A5C6TZ05</accession>
<dbReference type="CDD" id="cd03145">
    <property type="entry name" value="GAT1_cyanophycinase"/>
    <property type="match status" value="1"/>
</dbReference>
<organism evidence="6 7">
    <name type="scientific">Piscinibacter aquaticus</name>
    <dbReference type="NCBI Taxonomy" id="392597"/>
    <lineage>
        <taxon>Bacteria</taxon>
        <taxon>Pseudomonadati</taxon>
        <taxon>Pseudomonadota</taxon>
        <taxon>Betaproteobacteria</taxon>
        <taxon>Burkholderiales</taxon>
        <taxon>Sphaerotilaceae</taxon>
        <taxon>Piscinibacter</taxon>
    </lineage>
</organism>
<dbReference type="AlphaFoldDB" id="A0A5C6TZ05"/>
<keyword evidence="2" id="KW-0645">Protease</keyword>
<dbReference type="InterPro" id="IPR029062">
    <property type="entry name" value="Class_I_gatase-like"/>
</dbReference>
<evidence type="ECO:0000256" key="1">
    <source>
        <dbReference type="ARBA" id="ARBA00006534"/>
    </source>
</evidence>
<evidence type="ECO:0000256" key="3">
    <source>
        <dbReference type="ARBA" id="ARBA00022801"/>
    </source>
</evidence>
<gene>
    <name evidence="6" type="ORF">FSC37_08235</name>
</gene>
<feature type="region of interest" description="Disordered" evidence="5">
    <location>
        <begin position="14"/>
        <end position="49"/>
    </location>
</feature>
<evidence type="ECO:0000313" key="7">
    <source>
        <dbReference type="Proteomes" id="UP000321832"/>
    </source>
</evidence>
<comment type="caution">
    <text evidence="6">The sequence shown here is derived from an EMBL/GenBank/DDBJ whole genome shotgun (WGS) entry which is preliminary data.</text>
</comment>
<sequence length="357" mass="38334">MLQIEAAGGRRDELDIGGARRGDERTAARAGRLGGAGVRDRVGGTGRQGGLRVLPDRQCGRCRARRAAQPVDGAARRRTRCGRCLPVDDQPVGRWRFRRAACHRSRWLQRLRRWPGHRRFGRDAGRQVAQRGGRPFVIDRVDRAEAIFIAGGDQADYINLWKGTPLQAAIERAMARNVPIGGTSAGLAVLGQVDFAALNGTIDSARALGNPYDKRITLDQGFLTGAGLTGVIADAHLDSRDRMGRLVTFLARMVNADGWLSPAAAGGIGLDVETALVIVNGTATRLGVGSAYFLKPTMAPTVCAAKQPLTFRNVMVERLSGSGSFNLPMWRGTGTTLYDLSAENGVLYSSQPGGSVY</sequence>
<evidence type="ECO:0000256" key="2">
    <source>
        <dbReference type="ARBA" id="ARBA00022670"/>
    </source>
</evidence>
<dbReference type="PANTHER" id="PTHR36175:SF1">
    <property type="entry name" value="CYANOPHYCINASE"/>
    <property type="match status" value="1"/>
</dbReference>
<keyword evidence="7" id="KW-1185">Reference proteome</keyword>
<dbReference type="Pfam" id="PF03575">
    <property type="entry name" value="Peptidase_S51"/>
    <property type="match status" value="1"/>
</dbReference>
<evidence type="ECO:0000256" key="5">
    <source>
        <dbReference type="SAM" id="MobiDB-lite"/>
    </source>
</evidence>
<feature type="compositionally biased region" description="Basic and acidic residues" evidence="5">
    <location>
        <begin position="14"/>
        <end position="27"/>
    </location>
</feature>
<name>A0A5C6TZ05_9BURK</name>
<comment type="similarity">
    <text evidence="1">Belongs to the peptidase S51 family.</text>
</comment>
<evidence type="ECO:0008006" key="8">
    <source>
        <dbReference type="Google" id="ProtNLM"/>
    </source>
</evidence>
<dbReference type="SUPFAM" id="SSF52317">
    <property type="entry name" value="Class I glutamine amidotransferase-like"/>
    <property type="match status" value="1"/>
</dbReference>
<keyword evidence="3" id="KW-0378">Hydrolase</keyword>
<protein>
    <recommendedName>
        <fullName evidence="8">Cyanophycinase</fullName>
    </recommendedName>
</protein>
<dbReference type="EMBL" id="VOPW01000001">
    <property type="protein sequence ID" value="TXC65942.1"/>
    <property type="molecule type" value="Genomic_DNA"/>
</dbReference>
<feature type="compositionally biased region" description="Gly residues" evidence="5">
    <location>
        <begin position="32"/>
        <end position="49"/>
    </location>
</feature>
<dbReference type="PANTHER" id="PTHR36175">
    <property type="entry name" value="CYANOPHYCINASE"/>
    <property type="match status" value="1"/>
</dbReference>